<organism evidence="1 2">
    <name type="scientific">Roseateles agri</name>
    <dbReference type="NCBI Taxonomy" id="3098619"/>
    <lineage>
        <taxon>Bacteria</taxon>
        <taxon>Pseudomonadati</taxon>
        <taxon>Pseudomonadota</taxon>
        <taxon>Betaproteobacteria</taxon>
        <taxon>Burkholderiales</taxon>
        <taxon>Sphaerotilaceae</taxon>
        <taxon>Roseateles</taxon>
    </lineage>
</organism>
<keyword evidence="2" id="KW-1185">Reference proteome</keyword>
<proteinExistence type="predicted"/>
<comment type="caution">
    <text evidence="1">The sequence shown here is derived from an EMBL/GenBank/DDBJ whole genome shotgun (WGS) entry which is preliminary data.</text>
</comment>
<name>A0ABU5DJ99_9BURK</name>
<dbReference type="EMBL" id="JAXCLA010000005">
    <property type="protein sequence ID" value="MDY0746376.1"/>
    <property type="molecule type" value="Genomic_DNA"/>
</dbReference>
<dbReference type="Proteomes" id="UP001285263">
    <property type="component" value="Unassembled WGS sequence"/>
</dbReference>
<protein>
    <submittedName>
        <fullName evidence="1">Ferredoxin</fullName>
    </submittedName>
</protein>
<sequence>MPFTEAPGHFKYDEGGHCYVCKQPSTPEDENNMISAVSVSEVSCIRYGGNDPETLKKLVALNEREQCDALVGNLDVPGPAKKVWWALWRR</sequence>
<evidence type="ECO:0000313" key="1">
    <source>
        <dbReference type="EMBL" id="MDY0746376.1"/>
    </source>
</evidence>
<accession>A0ABU5DJ99</accession>
<gene>
    <name evidence="1" type="ORF">SNE35_17825</name>
</gene>
<reference evidence="1 2" key="1">
    <citation type="submission" date="2023-11" db="EMBL/GenBank/DDBJ databases">
        <title>Paucibacter sp. nov., isolated from fresh soil in Korea.</title>
        <authorList>
            <person name="Le N.T.T."/>
        </authorList>
    </citation>
    <scope>NUCLEOTIDE SEQUENCE [LARGE SCALE GENOMIC DNA]</scope>
    <source>
        <strain evidence="1 2">R3-3</strain>
    </source>
</reference>
<evidence type="ECO:0000313" key="2">
    <source>
        <dbReference type="Proteomes" id="UP001285263"/>
    </source>
</evidence>